<dbReference type="Pfam" id="PF00255">
    <property type="entry name" value="GSHPx"/>
    <property type="match status" value="1"/>
</dbReference>
<accession>A0AAF1BSX0</accession>
<comment type="similarity">
    <text evidence="1">Belongs to the glutathione peroxidase family.</text>
</comment>
<evidence type="ECO:0000313" key="6">
    <source>
        <dbReference type="Proteomes" id="UP000243626"/>
    </source>
</evidence>
<dbReference type="PANTHER" id="PTHR11592">
    <property type="entry name" value="GLUTATHIONE PEROXIDASE"/>
    <property type="match status" value="1"/>
</dbReference>
<dbReference type="AlphaFoldDB" id="A0AAF1BSX0"/>
<evidence type="ECO:0000313" key="5">
    <source>
        <dbReference type="EMBL" id="WOS96337.1"/>
    </source>
</evidence>
<keyword evidence="4" id="KW-0560">Oxidoreductase</keyword>
<dbReference type="PANTHER" id="PTHR11592:SF78">
    <property type="entry name" value="GLUTATHIONE PEROXIDASE"/>
    <property type="match status" value="1"/>
</dbReference>
<dbReference type="InterPro" id="IPR036249">
    <property type="entry name" value="Thioredoxin-like_sf"/>
</dbReference>
<evidence type="ECO:0000256" key="3">
    <source>
        <dbReference type="ARBA" id="ARBA00022559"/>
    </source>
</evidence>
<evidence type="ECO:0000256" key="1">
    <source>
        <dbReference type="ARBA" id="ARBA00006926"/>
    </source>
</evidence>
<protein>
    <recommendedName>
        <fullName evidence="2">Glutathione peroxidase homolog BsaA</fullName>
    </recommendedName>
</protein>
<reference evidence="6" key="1">
    <citation type="submission" date="2017-09" db="EMBL/GenBank/DDBJ databases">
        <title>Bacterial strain isolated from the female urinary microbiota.</title>
        <authorList>
            <person name="Thomas-White K."/>
            <person name="Kumar N."/>
            <person name="Forster S."/>
            <person name="Putonti C."/>
            <person name="Lawley T."/>
            <person name="Wolfe A.J."/>
        </authorList>
    </citation>
    <scope>NUCLEOTIDE SEQUENCE [LARGE SCALE GENOMIC DNA]</scope>
    <source>
        <strain evidence="6">UMB0959</strain>
    </source>
</reference>
<name>A0AAF1BSX0_9STAP</name>
<dbReference type="Proteomes" id="UP000243626">
    <property type="component" value="Chromosome"/>
</dbReference>
<gene>
    <name evidence="5" type="ORF">CJ229_000920</name>
</gene>
<organism evidence="5 6">
    <name type="scientific">Nosocomiicoccus massiliensis</name>
    <dbReference type="NCBI Taxonomy" id="1232430"/>
    <lineage>
        <taxon>Bacteria</taxon>
        <taxon>Bacillati</taxon>
        <taxon>Bacillota</taxon>
        <taxon>Bacilli</taxon>
        <taxon>Bacillales</taxon>
        <taxon>Staphylococcaceae</taxon>
        <taxon>Nosocomiicoccus</taxon>
    </lineage>
</organism>
<evidence type="ECO:0000256" key="2">
    <source>
        <dbReference type="ARBA" id="ARBA00020077"/>
    </source>
</evidence>
<dbReference type="RefSeq" id="WP_102167565.1">
    <property type="nucleotide sequence ID" value="NZ_CP136964.1"/>
</dbReference>
<evidence type="ECO:0000256" key="4">
    <source>
        <dbReference type="ARBA" id="ARBA00023002"/>
    </source>
</evidence>
<dbReference type="InterPro" id="IPR000889">
    <property type="entry name" value="Glutathione_peroxidase"/>
</dbReference>
<proteinExistence type="inferred from homology"/>
<dbReference type="GO" id="GO:0004601">
    <property type="term" value="F:peroxidase activity"/>
    <property type="evidence" value="ECO:0007669"/>
    <property type="project" value="UniProtKB-KW"/>
</dbReference>
<dbReference type="GO" id="GO:0006979">
    <property type="term" value="P:response to oxidative stress"/>
    <property type="evidence" value="ECO:0007669"/>
    <property type="project" value="InterPro"/>
</dbReference>
<dbReference type="Gene3D" id="3.40.30.10">
    <property type="entry name" value="Glutaredoxin"/>
    <property type="match status" value="1"/>
</dbReference>
<dbReference type="EMBL" id="CP136964">
    <property type="protein sequence ID" value="WOS96337.1"/>
    <property type="molecule type" value="Genomic_DNA"/>
</dbReference>
<dbReference type="PROSITE" id="PS51355">
    <property type="entry name" value="GLUTATHIONE_PEROXID_3"/>
    <property type="match status" value="1"/>
</dbReference>
<sequence>MVREFYDLKTRDIHKNLIKMSDYKDHVVLIVTMASNIDRFNDLTMLEKLYSNLKDQRLEVLLFPTDQLDEKETLRSTELDHALHQALAIDLPLMEKVDVKGDTKHPIFSYLTEGKFKMFKNDVKRNFTMFVVSRTGEIVKRLNHDVNYESLYNIIEPYLEESV</sequence>
<dbReference type="SUPFAM" id="SSF52833">
    <property type="entry name" value="Thioredoxin-like"/>
    <property type="match status" value="1"/>
</dbReference>
<dbReference type="PIRSF" id="PIRSF000303">
    <property type="entry name" value="Glutathion_perox"/>
    <property type="match status" value="1"/>
</dbReference>
<keyword evidence="3" id="KW-0575">Peroxidase</keyword>
<keyword evidence="6" id="KW-1185">Reference proteome</keyword>
<dbReference type="KEGG" id="nmy:CJ229_000920"/>